<dbReference type="EMBL" id="JABXBU010002072">
    <property type="protein sequence ID" value="KAF8778631.1"/>
    <property type="molecule type" value="Genomic_DNA"/>
</dbReference>
<accession>A0A8T0ETA0</accession>
<evidence type="ECO:0000313" key="3">
    <source>
        <dbReference type="Proteomes" id="UP000807504"/>
    </source>
</evidence>
<keyword evidence="3" id="KW-1185">Reference proteome</keyword>
<reference evidence="2" key="2">
    <citation type="submission" date="2020-06" db="EMBL/GenBank/DDBJ databases">
        <authorList>
            <person name="Sheffer M."/>
        </authorList>
    </citation>
    <scope>NUCLEOTIDE SEQUENCE</scope>
</reference>
<protein>
    <submittedName>
        <fullName evidence="2">Uncharacterized protein</fullName>
    </submittedName>
</protein>
<name>A0A8T0ETA0_ARGBR</name>
<dbReference type="Proteomes" id="UP000807504">
    <property type="component" value="Unassembled WGS sequence"/>
</dbReference>
<evidence type="ECO:0000256" key="1">
    <source>
        <dbReference type="SAM" id="MobiDB-lite"/>
    </source>
</evidence>
<organism evidence="2 3">
    <name type="scientific">Argiope bruennichi</name>
    <name type="common">Wasp spider</name>
    <name type="synonym">Aranea bruennichi</name>
    <dbReference type="NCBI Taxonomy" id="94029"/>
    <lineage>
        <taxon>Eukaryota</taxon>
        <taxon>Metazoa</taxon>
        <taxon>Ecdysozoa</taxon>
        <taxon>Arthropoda</taxon>
        <taxon>Chelicerata</taxon>
        <taxon>Arachnida</taxon>
        <taxon>Araneae</taxon>
        <taxon>Araneomorphae</taxon>
        <taxon>Entelegynae</taxon>
        <taxon>Araneoidea</taxon>
        <taxon>Araneidae</taxon>
        <taxon>Argiope</taxon>
    </lineage>
</organism>
<reference evidence="2" key="1">
    <citation type="journal article" date="2020" name="bioRxiv">
        <title>Chromosome-level reference genome of the European wasp spider Argiope bruennichi: a resource for studies on range expansion and evolutionary adaptation.</title>
        <authorList>
            <person name="Sheffer M.M."/>
            <person name="Hoppe A."/>
            <person name="Krehenwinkel H."/>
            <person name="Uhl G."/>
            <person name="Kuss A.W."/>
            <person name="Jensen L."/>
            <person name="Jensen C."/>
            <person name="Gillespie R.G."/>
            <person name="Hoff K.J."/>
            <person name="Prost S."/>
        </authorList>
    </citation>
    <scope>NUCLEOTIDE SEQUENCE</scope>
</reference>
<proteinExistence type="predicted"/>
<dbReference type="AlphaFoldDB" id="A0A8T0ETA0"/>
<feature type="region of interest" description="Disordered" evidence="1">
    <location>
        <begin position="1"/>
        <end position="61"/>
    </location>
</feature>
<comment type="caution">
    <text evidence="2">The sequence shown here is derived from an EMBL/GenBank/DDBJ whole genome shotgun (WGS) entry which is preliminary data.</text>
</comment>
<evidence type="ECO:0000313" key="2">
    <source>
        <dbReference type="EMBL" id="KAF8778631.1"/>
    </source>
</evidence>
<gene>
    <name evidence="2" type="ORF">HNY73_015334</name>
</gene>
<feature type="compositionally biased region" description="Polar residues" evidence="1">
    <location>
        <begin position="7"/>
        <end position="41"/>
    </location>
</feature>
<sequence>MHFPKLSTINNLHTLPTPHSTPQLSLPLSTRRTSTPHTTAFITPLSSPPPPPHRFLHSHPPSYRGPPYLPTLAFTSHHIPSAPYFATIIHTIASIAHPSSTITTPAAFLPTFRNHKLNADTDCPLLPPSSTTGTH</sequence>